<reference evidence="1" key="2">
    <citation type="submission" date="2021-10" db="EMBL/GenBank/DDBJ databases">
        <authorList>
            <person name="Piombo E."/>
        </authorList>
    </citation>
    <scope>NUCLEOTIDE SEQUENCE</scope>
</reference>
<comment type="caution">
    <text evidence="1">The sequence shown here is derived from an EMBL/GenBank/DDBJ whole genome shotgun (WGS) entry which is preliminary data.</text>
</comment>
<sequence length="679" mass="75518">MSSSPKVPTAKLHDGAEIPVPDRFSAYNLDAVTISKDAIAAGYRHLDTAEAYGTERELGQAIKKSGVPREDLFVVTKTVNSLSEGKIEDVPTALENNVTDTIKFSRAFPLTNDTYVESDVAKVWKLMEELQRSGKVRSIGISNFRKHHVENLLKTAEIKPTVNQIQINPYVQGAPEYAKWLESHGIRTVSYMGLAPITWLKGKHLEPSLEELAEKYEVAKSTILIAWQLYQGIIVLNTTKKKERVEEFFAALNLKLEGEDFDKITSIGQDKHLRIPTLDDKAYVAQIVAEINRLRSQINDMAVCRLVTSLSGKTCTIQHSDKVGQGALMGGSNYHARVLFGDGSSPWLLRVPRVASYEVGLPESLVEHLVRSEYATLTFLENTKVPAPRAYGYGIRGRDKEDHGVGVSFLLMEHLPGEAWTGEGTREQKAKVLSGLASILNEVAQHPFTKAGSLVPHASTLSRVSAVASDRFLALTHDGPFDDAESYYASFAEQYLALICGRQLYTEYPVDAYLVYRFLKDNVSQLASRDANGSGEFFLKHVDDKGDHILIDENFNITGIIDWEMARTVPRSEAFGPSLVTADMNDLCAGKVCLTENDQILARELGKLSPQLADCSVDEKARRFFWGLALEPDWADAKPLAVAILTVFGVDQRWEEWREHALKRYGGDGRLQRLLRGCS</sequence>
<gene>
    <name evidence="1" type="ORF">CRV2_00013628</name>
</gene>
<dbReference type="Proteomes" id="UP000836387">
    <property type="component" value="Unassembled WGS sequence"/>
</dbReference>
<evidence type="ECO:0000313" key="2">
    <source>
        <dbReference type="Proteomes" id="UP000836387"/>
    </source>
</evidence>
<proteinExistence type="predicted"/>
<accession>A0ACA9U4E1</accession>
<evidence type="ECO:0000313" key="1">
    <source>
        <dbReference type="EMBL" id="CAG9948088.1"/>
    </source>
</evidence>
<keyword evidence="2" id="KW-1185">Reference proteome</keyword>
<protein>
    <submittedName>
        <fullName evidence="1">Uncharacterized protein</fullName>
    </submittedName>
</protein>
<reference evidence="1" key="1">
    <citation type="submission" date="2020-04" db="EMBL/GenBank/DDBJ databases">
        <authorList>
            <person name="Broberg M."/>
        </authorList>
    </citation>
    <scope>NUCLEOTIDE SEQUENCE</scope>
</reference>
<organism evidence="1 2">
    <name type="scientific">Clonostachys rosea f. rosea IK726</name>
    <dbReference type="NCBI Taxonomy" id="1349383"/>
    <lineage>
        <taxon>Eukaryota</taxon>
        <taxon>Fungi</taxon>
        <taxon>Dikarya</taxon>
        <taxon>Ascomycota</taxon>
        <taxon>Pezizomycotina</taxon>
        <taxon>Sordariomycetes</taxon>
        <taxon>Hypocreomycetidae</taxon>
        <taxon>Hypocreales</taxon>
        <taxon>Bionectriaceae</taxon>
        <taxon>Clonostachys</taxon>
    </lineage>
</organism>
<dbReference type="EMBL" id="CADEHS020000014">
    <property type="protein sequence ID" value="CAG9948088.1"/>
    <property type="molecule type" value="Genomic_DNA"/>
</dbReference>
<name>A0ACA9U4E1_BIOOC</name>